<organism evidence="1 2">
    <name type="scientific">Paraburkholderia humisilvae</name>
    <dbReference type="NCBI Taxonomy" id="627669"/>
    <lineage>
        <taxon>Bacteria</taxon>
        <taxon>Pseudomonadati</taxon>
        <taxon>Pseudomonadota</taxon>
        <taxon>Betaproteobacteria</taxon>
        <taxon>Burkholderiales</taxon>
        <taxon>Burkholderiaceae</taxon>
        <taxon>Paraburkholderia</taxon>
    </lineage>
</organism>
<keyword evidence="2" id="KW-1185">Reference proteome</keyword>
<dbReference type="InterPro" id="IPR021389">
    <property type="entry name" value="DUF3022"/>
</dbReference>
<name>A0A6J5EEG2_9BURK</name>
<accession>A0A6J5EEG2</accession>
<sequence length="126" mass="13465">MDQSIDMQQRLTELEHALSRRFASSSTSVTHVADSTGRLTLQVSWIASAAEMNILDARCALSMVLAPQVLARYAAMSAATRVRARERLSDIAGDIARDAQRTSDSVGCGATLDVSGPMLEQVARAG</sequence>
<dbReference type="Proteomes" id="UP000494363">
    <property type="component" value="Unassembled WGS sequence"/>
</dbReference>
<evidence type="ECO:0000313" key="2">
    <source>
        <dbReference type="Proteomes" id="UP000494363"/>
    </source>
</evidence>
<gene>
    <name evidence="1" type="ORF">LMG29542_04989</name>
</gene>
<dbReference type="EMBL" id="CADIKH010000025">
    <property type="protein sequence ID" value="CAB3764879.1"/>
    <property type="molecule type" value="Genomic_DNA"/>
</dbReference>
<protein>
    <submittedName>
        <fullName evidence="1">Uncharacterized protein</fullName>
    </submittedName>
</protein>
<dbReference type="AlphaFoldDB" id="A0A6J5EEG2"/>
<evidence type="ECO:0000313" key="1">
    <source>
        <dbReference type="EMBL" id="CAB3764879.1"/>
    </source>
</evidence>
<dbReference type="Pfam" id="PF11226">
    <property type="entry name" value="DUF3022"/>
    <property type="match status" value="1"/>
</dbReference>
<proteinExistence type="predicted"/>
<dbReference type="RefSeq" id="WP_175229092.1">
    <property type="nucleotide sequence ID" value="NZ_CADIKH010000025.1"/>
</dbReference>
<reference evidence="1 2" key="1">
    <citation type="submission" date="2020-04" db="EMBL/GenBank/DDBJ databases">
        <authorList>
            <person name="De Canck E."/>
        </authorList>
    </citation>
    <scope>NUCLEOTIDE SEQUENCE [LARGE SCALE GENOMIC DNA]</scope>
    <source>
        <strain evidence="1 2">LMG 29542</strain>
    </source>
</reference>